<dbReference type="InterPro" id="IPR013088">
    <property type="entry name" value="Znf_NHR/GATA"/>
</dbReference>
<dbReference type="OMA" id="HKGNTIN"/>
<organism evidence="8 9">
    <name type="scientific">Rhizopus delemar</name>
    <dbReference type="NCBI Taxonomy" id="936053"/>
    <lineage>
        <taxon>Eukaryota</taxon>
        <taxon>Fungi</taxon>
        <taxon>Fungi incertae sedis</taxon>
        <taxon>Mucoromycota</taxon>
        <taxon>Mucoromycotina</taxon>
        <taxon>Mucoromycetes</taxon>
        <taxon>Mucorales</taxon>
        <taxon>Mucorineae</taxon>
        <taxon>Rhizopodaceae</taxon>
        <taxon>Rhizopus</taxon>
    </lineage>
</organism>
<feature type="domain" description="GATA-type" evidence="7">
    <location>
        <begin position="13"/>
        <end position="66"/>
    </location>
</feature>
<dbReference type="Gene3D" id="3.30.50.10">
    <property type="entry name" value="Erythroid Transcription Factor GATA-1, subunit A"/>
    <property type="match status" value="1"/>
</dbReference>
<dbReference type="FunFam" id="3.30.50.10:FF:000007">
    <property type="entry name" value="Nitrogen regulatory AreA, N-terminal"/>
    <property type="match status" value="1"/>
</dbReference>
<comment type="subcellular location">
    <subcellularLocation>
        <location evidence="1">Nucleus</location>
    </subcellularLocation>
</comment>
<dbReference type="CDD" id="cd00202">
    <property type="entry name" value="ZnF_GATA"/>
    <property type="match status" value="1"/>
</dbReference>
<keyword evidence="5" id="KW-0539">Nucleus</keyword>
<dbReference type="PANTHER" id="PTHR10071:SF281">
    <property type="entry name" value="BOX A-BINDING FACTOR-RELATED"/>
    <property type="match status" value="1"/>
</dbReference>
<dbReference type="GO" id="GO:0000122">
    <property type="term" value="P:negative regulation of transcription by RNA polymerase II"/>
    <property type="evidence" value="ECO:0007669"/>
    <property type="project" value="TreeGrafter"/>
</dbReference>
<sequence length="234" mass="27617">MNDTQQQRYYDCQASTIRCYNCDATTTPLWRRDDDGNTICNACGLYYKLHHVHRPLSLKRNVIHRRKRVQMIQHRRIPEEQMHVFHSQQSKQEKRKTMDSVRQDTTCRLSPIQQSQDIPSSLPNLRTLFNPLNLKSTHTTLATSLTNMLFFEPDRFHRILSDRRHELQMEINSINQLLSQSSEWVDVVQHDASMTPFVEKRSHHGLFDSLLDAIEIDAKRQEHQKNSLDGLKNK</sequence>
<dbReference type="GO" id="GO:0008270">
    <property type="term" value="F:zinc ion binding"/>
    <property type="evidence" value="ECO:0007669"/>
    <property type="project" value="UniProtKB-KW"/>
</dbReference>
<dbReference type="InterPro" id="IPR000679">
    <property type="entry name" value="Znf_GATA"/>
</dbReference>
<evidence type="ECO:0000313" key="9">
    <source>
        <dbReference type="Proteomes" id="UP000740926"/>
    </source>
</evidence>
<dbReference type="GO" id="GO:0000978">
    <property type="term" value="F:RNA polymerase II cis-regulatory region sequence-specific DNA binding"/>
    <property type="evidence" value="ECO:0007669"/>
    <property type="project" value="TreeGrafter"/>
</dbReference>
<dbReference type="GO" id="GO:0045944">
    <property type="term" value="P:positive regulation of transcription by RNA polymerase II"/>
    <property type="evidence" value="ECO:0007669"/>
    <property type="project" value="TreeGrafter"/>
</dbReference>
<evidence type="ECO:0000256" key="5">
    <source>
        <dbReference type="ARBA" id="ARBA00023242"/>
    </source>
</evidence>
<dbReference type="InterPro" id="IPR039355">
    <property type="entry name" value="Transcription_factor_GATA"/>
</dbReference>
<dbReference type="PRINTS" id="PR00619">
    <property type="entry name" value="GATAZNFINGER"/>
</dbReference>
<comment type="caution">
    <text evidence="8">The sequence shown here is derived from an EMBL/GenBank/DDBJ whole genome shotgun (WGS) entry which is preliminary data.</text>
</comment>
<dbReference type="SMART" id="SM00401">
    <property type="entry name" value="ZnF_GATA"/>
    <property type="match status" value="1"/>
</dbReference>
<dbReference type="PROSITE" id="PS00344">
    <property type="entry name" value="GATA_ZN_FINGER_1"/>
    <property type="match status" value="1"/>
</dbReference>
<dbReference type="PANTHER" id="PTHR10071">
    <property type="entry name" value="TRANSCRIPTION FACTOR GATA FAMILY MEMBER"/>
    <property type="match status" value="1"/>
</dbReference>
<dbReference type="AlphaFoldDB" id="A0A9P6YYX0"/>
<keyword evidence="9" id="KW-1185">Reference proteome</keyword>
<protein>
    <recommendedName>
        <fullName evidence="7">GATA-type domain-containing protein</fullName>
    </recommendedName>
</protein>
<evidence type="ECO:0000256" key="4">
    <source>
        <dbReference type="ARBA" id="ARBA00022833"/>
    </source>
</evidence>
<name>A0A9P6YYX0_9FUNG</name>
<evidence type="ECO:0000256" key="3">
    <source>
        <dbReference type="ARBA" id="ARBA00022771"/>
    </source>
</evidence>
<accession>A0A9P6YYX0</accession>
<gene>
    <name evidence="8" type="ORF">G6F50_008355</name>
</gene>
<proteinExistence type="predicted"/>
<dbReference type="EMBL" id="JAANIU010001469">
    <property type="protein sequence ID" value="KAG1567279.1"/>
    <property type="molecule type" value="Genomic_DNA"/>
</dbReference>
<dbReference type="PROSITE" id="PS50114">
    <property type="entry name" value="GATA_ZN_FINGER_2"/>
    <property type="match status" value="1"/>
</dbReference>
<reference evidence="8 9" key="1">
    <citation type="journal article" date="2020" name="Microb. Genom.">
        <title>Genetic diversity of clinical and environmental Mucorales isolates obtained from an investigation of mucormycosis cases among solid organ transplant recipients.</title>
        <authorList>
            <person name="Nguyen M.H."/>
            <person name="Kaul D."/>
            <person name="Muto C."/>
            <person name="Cheng S.J."/>
            <person name="Richter R.A."/>
            <person name="Bruno V.M."/>
            <person name="Liu G."/>
            <person name="Beyhan S."/>
            <person name="Sundermann A.J."/>
            <person name="Mounaud S."/>
            <person name="Pasculle A.W."/>
            <person name="Nierman W.C."/>
            <person name="Driscoll E."/>
            <person name="Cumbie R."/>
            <person name="Clancy C.J."/>
            <person name="Dupont C.L."/>
        </authorList>
    </citation>
    <scope>NUCLEOTIDE SEQUENCE [LARGE SCALE GENOMIC DNA]</scope>
    <source>
        <strain evidence="8 9">GL24</strain>
    </source>
</reference>
<evidence type="ECO:0000259" key="7">
    <source>
        <dbReference type="PROSITE" id="PS50114"/>
    </source>
</evidence>
<keyword evidence="4" id="KW-0862">Zinc</keyword>
<dbReference type="GO" id="GO:0005634">
    <property type="term" value="C:nucleus"/>
    <property type="evidence" value="ECO:0007669"/>
    <property type="project" value="UniProtKB-SubCell"/>
</dbReference>
<dbReference type="Proteomes" id="UP000740926">
    <property type="component" value="Unassembled WGS sequence"/>
</dbReference>
<evidence type="ECO:0000256" key="6">
    <source>
        <dbReference type="PROSITE-ProRule" id="PRU00094"/>
    </source>
</evidence>
<keyword evidence="3 6" id="KW-0863">Zinc-finger</keyword>
<dbReference type="Pfam" id="PF00320">
    <property type="entry name" value="GATA"/>
    <property type="match status" value="1"/>
</dbReference>
<dbReference type="GO" id="GO:0000981">
    <property type="term" value="F:DNA-binding transcription factor activity, RNA polymerase II-specific"/>
    <property type="evidence" value="ECO:0007669"/>
    <property type="project" value="TreeGrafter"/>
</dbReference>
<evidence type="ECO:0000313" key="8">
    <source>
        <dbReference type="EMBL" id="KAG1567279.1"/>
    </source>
</evidence>
<keyword evidence="2" id="KW-0479">Metal-binding</keyword>
<evidence type="ECO:0000256" key="2">
    <source>
        <dbReference type="ARBA" id="ARBA00022723"/>
    </source>
</evidence>
<dbReference type="SUPFAM" id="SSF57716">
    <property type="entry name" value="Glucocorticoid receptor-like (DNA-binding domain)"/>
    <property type="match status" value="1"/>
</dbReference>
<evidence type="ECO:0000256" key="1">
    <source>
        <dbReference type="ARBA" id="ARBA00004123"/>
    </source>
</evidence>